<dbReference type="EMBL" id="JAUIQD010000003">
    <property type="protein sequence ID" value="KAK3357783.1"/>
    <property type="molecule type" value="Genomic_DNA"/>
</dbReference>
<comment type="caution">
    <text evidence="1">The sequence shown here is derived from an EMBL/GenBank/DDBJ whole genome shotgun (WGS) entry which is preliminary data.</text>
</comment>
<dbReference type="Proteomes" id="UP001275084">
    <property type="component" value="Unassembled WGS sequence"/>
</dbReference>
<keyword evidence="2" id="KW-1185">Reference proteome</keyword>
<protein>
    <submittedName>
        <fullName evidence="1">Uncharacterized protein</fullName>
    </submittedName>
</protein>
<name>A0AAJ0HN41_9PEZI</name>
<gene>
    <name evidence="1" type="ORF">B0T25DRAFT_540145</name>
</gene>
<accession>A0AAJ0HN41</accession>
<feature type="non-terminal residue" evidence="1">
    <location>
        <position position="73"/>
    </location>
</feature>
<reference evidence="1" key="1">
    <citation type="journal article" date="2023" name="Mol. Phylogenet. Evol.">
        <title>Genome-scale phylogeny and comparative genomics of the fungal order Sordariales.</title>
        <authorList>
            <person name="Hensen N."/>
            <person name="Bonometti L."/>
            <person name="Westerberg I."/>
            <person name="Brannstrom I.O."/>
            <person name="Guillou S."/>
            <person name="Cros-Aarteil S."/>
            <person name="Calhoun S."/>
            <person name="Haridas S."/>
            <person name="Kuo A."/>
            <person name="Mondo S."/>
            <person name="Pangilinan J."/>
            <person name="Riley R."/>
            <person name="LaButti K."/>
            <person name="Andreopoulos B."/>
            <person name="Lipzen A."/>
            <person name="Chen C."/>
            <person name="Yan M."/>
            <person name="Daum C."/>
            <person name="Ng V."/>
            <person name="Clum A."/>
            <person name="Steindorff A."/>
            <person name="Ohm R.A."/>
            <person name="Martin F."/>
            <person name="Silar P."/>
            <person name="Natvig D.O."/>
            <person name="Lalanne C."/>
            <person name="Gautier V."/>
            <person name="Ament-Velasquez S.L."/>
            <person name="Kruys A."/>
            <person name="Hutchinson M.I."/>
            <person name="Powell A.J."/>
            <person name="Barry K."/>
            <person name="Miller A.N."/>
            <person name="Grigoriev I.V."/>
            <person name="Debuchy R."/>
            <person name="Gladieux P."/>
            <person name="Hiltunen Thoren M."/>
            <person name="Johannesson H."/>
        </authorList>
    </citation>
    <scope>NUCLEOTIDE SEQUENCE</scope>
    <source>
        <strain evidence="1">CBS 955.72</strain>
    </source>
</reference>
<proteinExistence type="predicted"/>
<reference evidence="1" key="2">
    <citation type="submission" date="2023-06" db="EMBL/GenBank/DDBJ databases">
        <authorList>
            <consortium name="Lawrence Berkeley National Laboratory"/>
            <person name="Haridas S."/>
            <person name="Hensen N."/>
            <person name="Bonometti L."/>
            <person name="Westerberg I."/>
            <person name="Brannstrom I.O."/>
            <person name="Guillou S."/>
            <person name="Cros-Aarteil S."/>
            <person name="Calhoun S."/>
            <person name="Kuo A."/>
            <person name="Mondo S."/>
            <person name="Pangilinan J."/>
            <person name="Riley R."/>
            <person name="Labutti K."/>
            <person name="Andreopoulos B."/>
            <person name="Lipzen A."/>
            <person name="Chen C."/>
            <person name="Yanf M."/>
            <person name="Daum C."/>
            <person name="Ng V."/>
            <person name="Clum A."/>
            <person name="Steindorff A."/>
            <person name="Ohm R."/>
            <person name="Martin F."/>
            <person name="Silar P."/>
            <person name="Natvig D."/>
            <person name="Lalanne C."/>
            <person name="Gautier V."/>
            <person name="Ament-Velasquez S.L."/>
            <person name="Kruys A."/>
            <person name="Hutchinson M.I."/>
            <person name="Powell A.J."/>
            <person name="Barry K."/>
            <person name="Miller A.N."/>
            <person name="Grigoriev I.V."/>
            <person name="Debuchy R."/>
            <person name="Gladieux P."/>
            <person name="Thoren M.H."/>
            <person name="Johannesson H."/>
        </authorList>
    </citation>
    <scope>NUCLEOTIDE SEQUENCE</scope>
    <source>
        <strain evidence="1">CBS 955.72</strain>
    </source>
</reference>
<evidence type="ECO:0000313" key="2">
    <source>
        <dbReference type="Proteomes" id="UP001275084"/>
    </source>
</evidence>
<dbReference type="AlphaFoldDB" id="A0AAJ0HN41"/>
<organism evidence="1 2">
    <name type="scientific">Lasiosphaeria hispida</name>
    <dbReference type="NCBI Taxonomy" id="260671"/>
    <lineage>
        <taxon>Eukaryota</taxon>
        <taxon>Fungi</taxon>
        <taxon>Dikarya</taxon>
        <taxon>Ascomycota</taxon>
        <taxon>Pezizomycotina</taxon>
        <taxon>Sordariomycetes</taxon>
        <taxon>Sordariomycetidae</taxon>
        <taxon>Sordariales</taxon>
        <taxon>Lasiosphaeriaceae</taxon>
        <taxon>Lasiosphaeria</taxon>
    </lineage>
</organism>
<evidence type="ECO:0000313" key="1">
    <source>
        <dbReference type="EMBL" id="KAK3357783.1"/>
    </source>
</evidence>
<sequence>MSILITAITPAPGLLFLSMALNSNQSLVAQRLLGLISQRIHHRNLTRTRRCLFRKLQEASLDTALESGKVNAD</sequence>